<protein>
    <submittedName>
        <fullName evidence="5">PucR family transcriptional regulator</fullName>
    </submittedName>
</protein>
<dbReference type="Pfam" id="PF13556">
    <property type="entry name" value="HTH_30"/>
    <property type="match status" value="1"/>
</dbReference>
<dbReference type="AlphaFoldDB" id="A0A398BEC5"/>
<organism evidence="5 6">
    <name type="scientific">Peribacillus asahii</name>
    <dbReference type="NCBI Taxonomy" id="228899"/>
    <lineage>
        <taxon>Bacteria</taxon>
        <taxon>Bacillati</taxon>
        <taxon>Bacillota</taxon>
        <taxon>Bacilli</taxon>
        <taxon>Bacillales</taxon>
        <taxon>Bacillaceae</taxon>
        <taxon>Peribacillus</taxon>
    </lineage>
</organism>
<proteinExistence type="inferred from homology"/>
<dbReference type="InterPro" id="IPR042070">
    <property type="entry name" value="PucR_C-HTH_sf"/>
</dbReference>
<reference evidence="5 6" key="1">
    <citation type="submission" date="2018-08" db="EMBL/GenBank/DDBJ databases">
        <title>Bacillus jemisoniae sp. nov., Bacillus chryseoplanitiae sp. nov., Bacillus resnikiae sp. nov., and Bacillus frankliniae sp. nov., isolated from Viking spacecraft and associated surfaces.</title>
        <authorList>
            <person name="Seuylemezian A."/>
            <person name="Vaishampayan P."/>
        </authorList>
    </citation>
    <scope>NUCLEOTIDE SEQUENCE [LARGE SCALE GENOMIC DNA]</scope>
    <source>
        <strain evidence="5 6">MA001</strain>
    </source>
</reference>
<name>A0A398BEC5_9BACI</name>
<evidence type="ECO:0000259" key="3">
    <source>
        <dbReference type="Pfam" id="PF13556"/>
    </source>
</evidence>
<feature type="domain" description="PucR C-terminal helix-turn-helix" evidence="3">
    <location>
        <begin position="474"/>
        <end position="532"/>
    </location>
</feature>
<dbReference type="Gene3D" id="1.10.10.2840">
    <property type="entry name" value="PucR C-terminal helix-turn-helix domain"/>
    <property type="match status" value="1"/>
</dbReference>
<dbReference type="RefSeq" id="WP_119117008.1">
    <property type="nucleotide sequence ID" value="NZ_QWVS01000016.1"/>
</dbReference>
<feature type="domain" description="Purine catabolism PurC-like" evidence="2">
    <location>
        <begin position="5"/>
        <end position="124"/>
    </location>
</feature>
<dbReference type="EMBL" id="QWVS01000016">
    <property type="protein sequence ID" value="RID86070.1"/>
    <property type="molecule type" value="Genomic_DNA"/>
</dbReference>
<dbReference type="PANTHER" id="PTHR33744:SF1">
    <property type="entry name" value="DNA-BINDING TRANSCRIPTIONAL ACTIVATOR ADER"/>
    <property type="match status" value="1"/>
</dbReference>
<dbReference type="Proteomes" id="UP000266016">
    <property type="component" value="Unassembled WGS sequence"/>
</dbReference>
<dbReference type="Pfam" id="PF07905">
    <property type="entry name" value="PucR"/>
    <property type="match status" value="1"/>
</dbReference>
<feature type="domain" description="CdaR GGDEF-like" evidence="4">
    <location>
        <begin position="290"/>
        <end position="421"/>
    </location>
</feature>
<evidence type="ECO:0000259" key="4">
    <source>
        <dbReference type="Pfam" id="PF17853"/>
    </source>
</evidence>
<dbReference type="PANTHER" id="PTHR33744">
    <property type="entry name" value="CARBOHYDRATE DIACID REGULATOR"/>
    <property type="match status" value="1"/>
</dbReference>
<dbReference type="Pfam" id="PF17853">
    <property type="entry name" value="GGDEF_2"/>
    <property type="match status" value="1"/>
</dbReference>
<dbReference type="InterPro" id="IPR041522">
    <property type="entry name" value="CdaR_GGDEF"/>
</dbReference>
<comment type="similarity">
    <text evidence="1">Belongs to the CdaR family.</text>
</comment>
<dbReference type="InterPro" id="IPR051448">
    <property type="entry name" value="CdaR-like_regulators"/>
</dbReference>
<evidence type="ECO:0000259" key="2">
    <source>
        <dbReference type="Pfam" id="PF07905"/>
    </source>
</evidence>
<accession>A0A398BEC5</accession>
<comment type="caution">
    <text evidence="5">The sequence shown here is derived from an EMBL/GenBank/DDBJ whole genome shotgun (WGS) entry which is preliminary data.</text>
</comment>
<gene>
    <name evidence="5" type="ORF">D1953_09835</name>
</gene>
<keyword evidence="6" id="KW-1185">Reference proteome</keyword>
<sequence length="538" mass="61611">MKIADLLKIPILRNTNIIAGATGTEREVFTVNMMDAPDIIPYLKPNELLITTAYHLKDHPDALLELVEAMAEQNCAGLGIKTKRFVQEVPEKVIETANQLAFPIIELPLEQSLGEIVNHSLHAILNQRANELTYVMETHKQFTNLIMDGKGIPKLLDRLSEMIGFPIVLINQYLKPTSQPNSNSKTLTIIKQLLAEGFNFSLSKTTFFSFSVLFNKQTYSVFPIYTSGKNFGYLTILGEIKESDHLTTLTIEQAANVISFALMQEHTLKQHERSVRNDFFTHFLEDAFSSQEEITNRAKEFSIQVNKPYICLVGKLDETNTNTSYSKLQQKIDTIFEFIEEELFDSTISIHFFSKGKLCILLYEGEEVSSDTMDFITELLRELQTKISTHFETTISFGVSNFSQNFFHIKNAFIEAKSALKEGSLSRKTQYISFYRTKDIIELLRAIPQEDLKNFYTYTLQGFTTANKEEENILLQTMSVYLETHCQISETAKRLYVHRNTVIYRLEKCEDLLGKSLKDADTTLQIRIALRIKTLLNL</sequence>
<evidence type="ECO:0000313" key="6">
    <source>
        <dbReference type="Proteomes" id="UP000266016"/>
    </source>
</evidence>
<evidence type="ECO:0000256" key="1">
    <source>
        <dbReference type="ARBA" id="ARBA00006754"/>
    </source>
</evidence>
<evidence type="ECO:0000313" key="5">
    <source>
        <dbReference type="EMBL" id="RID86070.1"/>
    </source>
</evidence>
<dbReference type="InterPro" id="IPR025736">
    <property type="entry name" value="PucR_C-HTH_dom"/>
</dbReference>
<dbReference type="InterPro" id="IPR012914">
    <property type="entry name" value="PucR_dom"/>
</dbReference>